<dbReference type="OrthoDB" id="1092380at2"/>
<dbReference type="eggNOG" id="ENOG502ZAG0">
    <property type="taxonomic scope" value="Bacteria"/>
</dbReference>
<dbReference type="STRING" id="1121097.GCA_000428125_00861"/>
<reference evidence="2 3" key="1">
    <citation type="journal article" date="2015" name="Microbes Environ.">
        <title>Distribution and evolution of nitrogen fixation genes in the phylum bacteroidetes.</title>
        <authorList>
            <person name="Inoue J."/>
            <person name="Oshima K."/>
            <person name="Suda W."/>
            <person name="Sakamoto M."/>
            <person name="Iino T."/>
            <person name="Noda S."/>
            <person name="Hongoh Y."/>
            <person name="Hattori M."/>
            <person name="Ohkuma M."/>
        </authorList>
    </citation>
    <scope>NUCLEOTIDE SEQUENCE [LARGE SCALE GENOMIC DNA]</scope>
    <source>
        <strain evidence="2 3">JCM 15093</strain>
    </source>
</reference>
<name>A0A069DA95_9BACE</name>
<dbReference type="Pfam" id="PF16115">
    <property type="entry name" value="DUF4831"/>
    <property type="match status" value="1"/>
</dbReference>
<sequence length="354" mass="39823">MKRSSILLLSLLLSSAATFAQTKVTMGVTRGKDFGVTYLLPKTEVEIEIKSVKTTFTPGEFGKYAERYLRMNNVSVDSDEYWELSEVKAKAVGVPDKERTYFVKLKDKTVAPLMELTEDGIVRSINMPLSTRKEVVAQPQPAKTARINPKSFLTEEILMANSTAKMAELVAKEIYSIRESKNALLRGQADNMPKDGEQLRIMLEKLEEQERAMTEMFTGTRTKEEKTHVIRITPDKEMKGEVLFRFSKKLGILGANNLAGEPVYVSLTNLKTLNIPAEDKKKELEGIAYNVPGKAQIVIERNNEELVKEDISVTQFGTLEYLAPQLFDKKSTIKVLFDPSTGGLIKVDREEESK</sequence>
<evidence type="ECO:0008006" key="4">
    <source>
        <dbReference type="Google" id="ProtNLM"/>
    </source>
</evidence>
<feature type="signal peptide" evidence="1">
    <location>
        <begin position="1"/>
        <end position="20"/>
    </location>
</feature>
<gene>
    <name evidence="2" type="ORF">JCM15093_2354</name>
</gene>
<keyword evidence="3" id="KW-1185">Reference proteome</keyword>
<organism evidence="2 3">
    <name type="scientific">Bacteroides graminisolvens DSM 19988 = JCM 15093</name>
    <dbReference type="NCBI Taxonomy" id="1121097"/>
    <lineage>
        <taxon>Bacteria</taxon>
        <taxon>Pseudomonadati</taxon>
        <taxon>Bacteroidota</taxon>
        <taxon>Bacteroidia</taxon>
        <taxon>Bacteroidales</taxon>
        <taxon>Bacteroidaceae</taxon>
        <taxon>Bacteroides</taxon>
    </lineage>
</organism>
<dbReference type="InterPro" id="IPR032265">
    <property type="entry name" value="DUF4831"/>
</dbReference>
<dbReference type="AlphaFoldDB" id="A0A069DA95"/>
<feature type="chain" id="PRO_5001662542" description="DUF4831 domain-containing protein" evidence="1">
    <location>
        <begin position="21"/>
        <end position="354"/>
    </location>
</feature>
<evidence type="ECO:0000313" key="3">
    <source>
        <dbReference type="Proteomes" id="UP000027601"/>
    </source>
</evidence>
<proteinExistence type="predicted"/>
<keyword evidence="1" id="KW-0732">Signal</keyword>
<dbReference type="EMBL" id="BAJS01000014">
    <property type="protein sequence ID" value="GAK37134.1"/>
    <property type="molecule type" value="Genomic_DNA"/>
</dbReference>
<protein>
    <recommendedName>
        <fullName evidence="4">DUF4831 domain-containing protein</fullName>
    </recommendedName>
</protein>
<accession>A0A069DA95</accession>
<comment type="caution">
    <text evidence="2">The sequence shown here is derived from an EMBL/GenBank/DDBJ whole genome shotgun (WGS) entry which is preliminary data.</text>
</comment>
<dbReference type="RefSeq" id="WP_024996889.1">
    <property type="nucleotide sequence ID" value="NZ_ATZI01000001.1"/>
</dbReference>
<evidence type="ECO:0000313" key="2">
    <source>
        <dbReference type="EMBL" id="GAK37134.1"/>
    </source>
</evidence>
<dbReference type="Proteomes" id="UP000027601">
    <property type="component" value="Unassembled WGS sequence"/>
</dbReference>
<evidence type="ECO:0000256" key="1">
    <source>
        <dbReference type="SAM" id="SignalP"/>
    </source>
</evidence>